<comment type="caution">
    <text evidence="1">The sequence shown here is derived from an EMBL/GenBank/DDBJ whole genome shotgun (WGS) entry which is preliminary data.</text>
</comment>
<dbReference type="RefSeq" id="WP_136373715.1">
    <property type="nucleotide sequence ID" value="NZ_SSOB01000065.1"/>
</dbReference>
<evidence type="ECO:0000313" key="1">
    <source>
        <dbReference type="EMBL" id="THF72973.1"/>
    </source>
</evidence>
<proteinExistence type="predicted"/>
<protein>
    <submittedName>
        <fullName evidence="1">Uncharacterized protein</fullName>
    </submittedName>
</protein>
<evidence type="ECO:0000313" key="2">
    <source>
        <dbReference type="Proteomes" id="UP000310636"/>
    </source>
</evidence>
<dbReference type="AlphaFoldDB" id="A0A4S4BFJ2"/>
<reference evidence="1 2" key="1">
    <citation type="submission" date="2019-04" db="EMBL/GenBank/DDBJ databases">
        <title>Cohnella sp. nov. isolated from preserved vegetables.</title>
        <authorList>
            <person name="Lin S.-Y."/>
            <person name="Hung M.-H."/>
            <person name="Young C.-C."/>
        </authorList>
    </citation>
    <scope>NUCLEOTIDE SEQUENCE [LARGE SCALE GENOMIC DNA]</scope>
    <source>
        <strain evidence="1 2">CC-MHH1044</strain>
    </source>
</reference>
<organism evidence="1 2">
    <name type="scientific">Cohnella fermenti</name>
    <dbReference type="NCBI Taxonomy" id="2565925"/>
    <lineage>
        <taxon>Bacteria</taxon>
        <taxon>Bacillati</taxon>
        <taxon>Bacillota</taxon>
        <taxon>Bacilli</taxon>
        <taxon>Bacillales</taxon>
        <taxon>Paenibacillaceae</taxon>
        <taxon>Cohnella</taxon>
    </lineage>
</organism>
<dbReference type="OrthoDB" id="2545093at2"/>
<keyword evidence="2" id="KW-1185">Reference proteome</keyword>
<name>A0A4S4BFJ2_9BACL</name>
<sequence length="299" mass="33390">MITILIITFVARGIHDIFEEMTTSMAKGPMPQGGRVLFHYSSIAVLNDDTIITAPAGRNVWRANGNGGWDNCAEGLPKNVHVNRLQRYSDFLFACTDRGLYRLSDDQGWILEEMPINCYQYKETGGLAFAATEHGLWCRTSRGWKNTAFSGNAIYDFLYTPSYVYLAMDWGIAMYDRLTCSWEQFALRSRIVSLGSANGRLLGVTENGELIAGNGRGGFEKIRFDGMFIFKIIQAQKSVYLCTDRGLYRLNELRRQWLVVSVSLGSPVTDVAVQGPNLYAATLSEGVQTIELGREIGES</sequence>
<gene>
    <name evidence="1" type="ORF">E6C55_30970</name>
</gene>
<dbReference type="EMBL" id="SSOB01000065">
    <property type="protein sequence ID" value="THF72973.1"/>
    <property type="molecule type" value="Genomic_DNA"/>
</dbReference>
<dbReference type="Proteomes" id="UP000310636">
    <property type="component" value="Unassembled WGS sequence"/>
</dbReference>
<accession>A0A4S4BFJ2</accession>